<gene>
    <name evidence="1" type="ORF">PVK37_29035</name>
</gene>
<reference evidence="1 2" key="1">
    <citation type="submission" date="2023-02" db="EMBL/GenBank/DDBJ databases">
        <authorList>
            <person name="Mo P."/>
        </authorList>
    </citation>
    <scope>NUCLEOTIDE SEQUENCE [LARGE SCALE GENOMIC DNA]</scope>
    <source>
        <strain evidence="1 2">HUAS 3</strain>
    </source>
</reference>
<evidence type="ECO:0008006" key="3">
    <source>
        <dbReference type="Google" id="ProtNLM"/>
    </source>
</evidence>
<accession>A0ABY7ZN73</accession>
<name>A0ABY7ZN73_9ACTN</name>
<sequence length="99" mass="10969">MSNRTPPALGTPEEFHQMLVDLVTEYAPRRFAICEEYGDRVDGAVFAWGMAFPDGVLLCGDGHAYTGRFPSADSAVRVFGRVGRRLRLIWLDAATHPTD</sequence>
<protein>
    <recommendedName>
        <fullName evidence="3">Immunity protein 35</fullName>
    </recommendedName>
</protein>
<dbReference type="Proteomes" id="UP001219605">
    <property type="component" value="Chromosome"/>
</dbReference>
<dbReference type="RefSeq" id="WP_275030999.1">
    <property type="nucleotide sequence ID" value="NZ_CP118615.1"/>
</dbReference>
<evidence type="ECO:0000313" key="2">
    <source>
        <dbReference type="Proteomes" id="UP001219605"/>
    </source>
</evidence>
<proteinExistence type="predicted"/>
<evidence type="ECO:0000313" key="1">
    <source>
        <dbReference type="EMBL" id="WDZ84439.1"/>
    </source>
</evidence>
<dbReference type="EMBL" id="CP118615">
    <property type="protein sequence ID" value="WDZ84439.1"/>
    <property type="molecule type" value="Genomic_DNA"/>
</dbReference>
<organism evidence="1 2">
    <name type="scientific">Micromonospora cathayae</name>
    <dbReference type="NCBI Taxonomy" id="3028804"/>
    <lineage>
        <taxon>Bacteria</taxon>
        <taxon>Bacillati</taxon>
        <taxon>Actinomycetota</taxon>
        <taxon>Actinomycetes</taxon>
        <taxon>Micromonosporales</taxon>
        <taxon>Micromonosporaceae</taxon>
        <taxon>Micromonospora</taxon>
    </lineage>
</organism>
<keyword evidence="2" id="KW-1185">Reference proteome</keyword>